<dbReference type="EMBL" id="OZ034819">
    <property type="protein sequence ID" value="CAL1394558.1"/>
    <property type="molecule type" value="Genomic_DNA"/>
</dbReference>
<proteinExistence type="predicted"/>
<evidence type="ECO:0000313" key="1">
    <source>
        <dbReference type="EMBL" id="CAL1394558.1"/>
    </source>
</evidence>
<name>A0AAV2F9I4_9ROSI</name>
<protein>
    <submittedName>
        <fullName evidence="1">Uncharacterized protein</fullName>
    </submittedName>
</protein>
<keyword evidence="2" id="KW-1185">Reference proteome</keyword>
<gene>
    <name evidence="1" type="ORF">LTRI10_LOCUS35053</name>
</gene>
<dbReference type="AlphaFoldDB" id="A0AAV2F9I4"/>
<evidence type="ECO:0000313" key="2">
    <source>
        <dbReference type="Proteomes" id="UP001497516"/>
    </source>
</evidence>
<sequence>MLLTSLSKKKGSHLVVGVLTDQVGPLGACVCRKAKGEKHVGDRSAKCRKKASGHKQVPTSNHLFHHQIPEEAARVANRKHGSPPAVVGWGPRAVVGRGPHAVVGRVSGKSMRGGRCRRSGSYFGVGSSREDLWWSAGIPDGGRKLLVRF</sequence>
<organism evidence="1 2">
    <name type="scientific">Linum trigynum</name>
    <dbReference type="NCBI Taxonomy" id="586398"/>
    <lineage>
        <taxon>Eukaryota</taxon>
        <taxon>Viridiplantae</taxon>
        <taxon>Streptophyta</taxon>
        <taxon>Embryophyta</taxon>
        <taxon>Tracheophyta</taxon>
        <taxon>Spermatophyta</taxon>
        <taxon>Magnoliopsida</taxon>
        <taxon>eudicotyledons</taxon>
        <taxon>Gunneridae</taxon>
        <taxon>Pentapetalae</taxon>
        <taxon>rosids</taxon>
        <taxon>fabids</taxon>
        <taxon>Malpighiales</taxon>
        <taxon>Linaceae</taxon>
        <taxon>Linum</taxon>
    </lineage>
</organism>
<dbReference type="Proteomes" id="UP001497516">
    <property type="component" value="Chromosome 6"/>
</dbReference>
<reference evidence="1 2" key="1">
    <citation type="submission" date="2024-04" db="EMBL/GenBank/DDBJ databases">
        <authorList>
            <person name="Fracassetti M."/>
        </authorList>
    </citation>
    <scope>NUCLEOTIDE SEQUENCE [LARGE SCALE GENOMIC DNA]</scope>
</reference>
<accession>A0AAV2F9I4</accession>